<organism evidence="2 3">
    <name type="scientific">Ferrimicrobium acidiphilum DSM 19497</name>
    <dbReference type="NCBI Taxonomy" id="1121877"/>
    <lineage>
        <taxon>Bacteria</taxon>
        <taxon>Bacillati</taxon>
        <taxon>Actinomycetota</taxon>
        <taxon>Acidimicrobiia</taxon>
        <taxon>Acidimicrobiales</taxon>
        <taxon>Acidimicrobiaceae</taxon>
        <taxon>Ferrimicrobium</taxon>
    </lineage>
</organism>
<dbReference type="InterPro" id="IPR052526">
    <property type="entry name" value="HTH-type_Bedaq_tolerance"/>
</dbReference>
<evidence type="ECO:0000313" key="2">
    <source>
        <dbReference type="EMBL" id="KJE78179.1"/>
    </source>
</evidence>
<dbReference type="Proteomes" id="UP000032336">
    <property type="component" value="Unassembled WGS sequence"/>
</dbReference>
<gene>
    <name evidence="2" type="ORF">FEAC_01710</name>
</gene>
<comment type="caution">
    <text evidence="2">The sequence shown here is derived from an EMBL/GenBank/DDBJ whole genome shotgun (WGS) entry which is preliminary data.</text>
</comment>
<keyword evidence="3" id="KW-1185">Reference proteome</keyword>
<dbReference type="InterPro" id="IPR036388">
    <property type="entry name" value="WH-like_DNA-bd_sf"/>
</dbReference>
<dbReference type="GeneID" id="78371526"/>
<dbReference type="SUPFAM" id="SSF46785">
    <property type="entry name" value="Winged helix' DNA-binding domain"/>
    <property type="match status" value="1"/>
</dbReference>
<sequence>MTEITNANLQEVSTARCISTGQLTDAVSLILAMMPIVRTIKARAGSCQMHGMSITPRHMQALMQILLVGRVTVSELADQLRLSLASISLIVSQLAIAGLLERHEDPLDHRRTVVGPGPEYDRFVVEVLGERFQPLIHALATLSSEDRETLDRLAHLLSSKLVETLDG</sequence>
<dbReference type="RefSeq" id="WP_152623001.1">
    <property type="nucleotide sequence ID" value="NZ_JQKF01000001.1"/>
</dbReference>
<protein>
    <submittedName>
        <fullName evidence="2">MarR family protein</fullName>
    </submittedName>
</protein>
<proteinExistence type="predicted"/>
<dbReference type="OrthoDB" id="8966183at2"/>
<feature type="domain" description="HTH marR-type" evidence="1">
    <location>
        <begin position="54"/>
        <end position="111"/>
    </location>
</feature>
<dbReference type="STRING" id="1121877.FEAC_01710"/>
<dbReference type="GO" id="GO:0003700">
    <property type="term" value="F:DNA-binding transcription factor activity"/>
    <property type="evidence" value="ECO:0007669"/>
    <property type="project" value="InterPro"/>
</dbReference>
<evidence type="ECO:0000313" key="3">
    <source>
        <dbReference type="Proteomes" id="UP000032336"/>
    </source>
</evidence>
<dbReference type="InterPro" id="IPR036390">
    <property type="entry name" value="WH_DNA-bd_sf"/>
</dbReference>
<accession>A0A0D8FYL0</accession>
<dbReference type="EMBL" id="JXUW01000001">
    <property type="protein sequence ID" value="KJE78179.1"/>
    <property type="molecule type" value="Genomic_DNA"/>
</dbReference>
<reference evidence="2 3" key="1">
    <citation type="submission" date="2015-01" db="EMBL/GenBank/DDBJ databases">
        <title>Draft genome of the acidophilic iron oxidizer Ferrimicrobium acidiphilum strain T23.</title>
        <authorList>
            <person name="Poehlein A."/>
            <person name="Eisen S."/>
            <person name="Schloemann M."/>
            <person name="Johnson B.D."/>
            <person name="Daniel R."/>
            <person name="Muehling M."/>
        </authorList>
    </citation>
    <scope>NUCLEOTIDE SEQUENCE [LARGE SCALE GENOMIC DNA]</scope>
    <source>
        <strain evidence="2 3">T23</strain>
    </source>
</reference>
<evidence type="ECO:0000259" key="1">
    <source>
        <dbReference type="Pfam" id="PF12802"/>
    </source>
</evidence>
<dbReference type="InterPro" id="IPR000835">
    <property type="entry name" value="HTH_MarR-typ"/>
</dbReference>
<dbReference type="eggNOG" id="COG1846">
    <property type="taxonomic scope" value="Bacteria"/>
</dbReference>
<dbReference type="PANTHER" id="PTHR39515">
    <property type="entry name" value="CONSERVED PROTEIN"/>
    <property type="match status" value="1"/>
</dbReference>
<dbReference type="Gene3D" id="1.10.10.10">
    <property type="entry name" value="Winged helix-like DNA-binding domain superfamily/Winged helix DNA-binding domain"/>
    <property type="match status" value="1"/>
</dbReference>
<name>A0A0D8FYL0_9ACTN</name>
<dbReference type="Pfam" id="PF12802">
    <property type="entry name" value="MarR_2"/>
    <property type="match status" value="1"/>
</dbReference>
<dbReference type="PANTHER" id="PTHR39515:SF2">
    <property type="entry name" value="HTH-TYPE TRANSCRIPTIONAL REGULATOR RV0880"/>
    <property type="match status" value="1"/>
</dbReference>
<dbReference type="AlphaFoldDB" id="A0A0D8FYL0"/>